<evidence type="ECO:0000313" key="2">
    <source>
        <dbReference type="EMBL" id="SDG02037.1"/>
    </source>
</evidence>
<keyword evidence="3" id="KW-1185">Reference proteome</keyword>
<dbReference type="Pfam" id="PF24696">
    <property type="entry name" value="UGSC"/>
    <property type="match status" value="1"/>
</dbReference>
<gene>
    <name evidence="2" type="ORF">SAMN05660662_0004</name>
</gene>
<dbReference type="OrthoDB" id="7620369at2"/>
<sequence>MHDIADLERRGVVGVFLASEVFADAARLQGAALGFPAPFVLVPHPVQDRTDAELRAAAEGAYAAVVAAVTAGGGAA</sequence>
<proteinExistence type="predicted"/>
<dbReference type="InterPro" id="IPR057767">
    <property type="entry name" value="UGSC-like_dom"/>
</dbReference>
<dbReference type="STRING" id="1550231.SAMN05660662_0004"/>
<dbReference type="EMBL" id="FNBT01000010">
    <property type="protein sequence ID" value="SDG02037.1"/>
    <property type="molecule type" value="Genomic_DNA"/>
</dbReference>
<evidence type="ECO:0000313" key="3">
    <source>
        <dbReference type="Proteomes" id="UP000199406"/>
    </source>
</evidence>
<evidence type="ECO:0000259" key="1">
    <source>
        <dbReference type="Pfam" id="PF24696"/>
    </source>
</evidence>
<feature type="domain" description="UGSC-like" evidence="1">
    <location>
        <begin position="1"/>
        <end position="70"/>
    </location>
</feature>
<organism evidence="2 3">
    <name type="scientific">Blastococcus aurantiacus</name>
    <dbReference type="NCBI Taxonomy" id="1550231"/>
    <lineage>
        <taxon>Bacteria</taxon>
        <taxon>Bacillati</taxon>
        <taxon>Actinomycetota</taxon>
        <taxon>Actinomycetes</taxon>
        <taxon>Geodermatophilales</taxon>
        <taxon>Geodermatophilaceae</taxon>
        <taxon>Blastococcus</taxon>
    </lineage>
</organism>
<reference evidence="3" key="1">
    <citation type="submission" date="2016-10" db="EMBL/GenBank/DDBJ databases">
        <authorList>
            <person name="Varghese N."/>
            <person name="Submissions S."/>
        </authorList>
    </citation>
    <scope>NUCLEOTIDE SEQUENCE [LARGE SCALE GENOMIC DNA]</scope>
    <source>
        <strain evidence="3">DSM 44268</strain>
    </source>
</reference>
<name>A0A1G7QU51_9ACTN</name>
<dbReference type="Proteomes" id="UP000199406">
    <property type="component" value="Unassembled WGS sequence"/>
</dbReference>
<dbReference type="AlphaFoldDB" id="A0A1G7QU51"/>
<protein>
    <recommendedName>
        <fullName evidence="1">UGSC-like domain-containing protein</fullName>
    </recommendedName>
</protein>
<accession>A0A1G7QU51</accession>